<keyword evidence="12" id="KW-1185">Reference proteome</keyword>
<comment type="similarity">
    <text evidence="8">Belongs to the CN hydrolase family. Apolipoprotein N-acyltransferase subfamily.</text>
</comment>
<keyword evidence="5 8" id="KW-1133">Transmembrane helix</keyword>
<feature type="transmembrane region" description="Helical" evidence="8">
    <location>
        <begin position="30"/>
        <end position="46"/>
    </location>
</feature>
<dbReference type="PROSITE" id="PS50263">
    <property type="entry name" value="CN_HYDROLASE"/>
    <property type="match status" value="1"/>
</dbReference>
<accession>A0A940RZE7</accession>
<dbReference type="GO" id="GO:0005886">
    <property type="term" value="C:plasma membrane"/>
    <property type="evidence" value="ECO:0007669"/>
    <property type="project" value="UniProtKB-SubCell"/>
</dbReference>
<feature type="transmembrane region" description="Helical" evidence="8">
    <location>
        <begin position="103"/>
        <end position="122"/>
    </location>
</feature>
<evidence type="ECO:0000313" key="11">
    <source>
        <dbReference type="EMBL" id="MBP0460178.1"/>
    </source>
</evidence>
<evidence type="ECO:0000256" key="5">
    <source>
        <dbReference type="ARBA" id="ARBA00022989"/>
    </source>
</evidence>
<evidence type="ECO:0000256" key="7">
    <source>
        <dbReference type="ARBA" id="ARBA00023315"/>
    </source>
</evidence>
<dbReference type="CDD" id="cd07571">
    <property type="entry name" value="ALP_N-acyl_transferase"/>
    <property type="match status" value="1"/>
</dbReference>
<comment type="pathway">
    <text evidence="8">Protein modification; lipoprotein biosynthesis (N-acyl transfer).</text>
</comment>
<evidence type="ECO:0000259" key="10">
    <source>
        <dbReference type="PROSITE" id="PS50263"/>
    </source>
</evidence>
<dbReference type="InterPro" id="IPR045378">
    <property type="entry name" value="LNT_N"/>
</dbReference>
<feature type="compositionally biased region" description="Polar residues" evidence="9">
    <location>
        <begin position="1"/>
        <end position="10"/>
    </location>
</feature>
<protein>
    <recommendedName>
        <fullName evidence="8">Apolipoprotein N-acyltransferase</fullName>
        <shortName evidence="8">ALP N-acyltransferase</shortName>
        <ecNumber evidence="8">2.3.1.269</ecNumber>
    </recommendedName>
</protein>
<keyword evidence="4 8" id="KW-0812">Transmembrane</keyword>
<dbReference type="EMBL" id="JAGIQL010000103">
    <property type="protein sequence ID" value="MBP0460178.1"/>
    <property type="molecule type" value="Genomic_DNA"/>
</dbReference>
<feature type="transmembrane region" description="Helical" evidence="8">
    <location>
        <begin position="528"/>
        <end position="546"/>
    </location>
</feature>
<evidence type="ECO:0000256" key="8">
    <source>
        <dbReference type="HAMAP-Rule" id="MF_01148"/>
    </source>
</evidence>
<feature type="transmembrane region" description="Helical" evidence="8">
    <location>
        <begin position="226"/>
        <end position="248"/>
    </location>
</feature>
<dbReference type="AlphaFoldDB" id="A0A940RZE7"/>
<dbReference type="GO" id="GO:0016410">
    <property type="term" value="F:N-acyltransferase activity"/>
    <property type="evidence" value="ECO:0007669"/>
    <property type="project" value="UniProtKB-UniRule"/>
</dbReference>
<dbReference type="InterPro" id="IPR036526">
    <property type="entry name" value="C-N_Hydrolase_sf"/>
</dbReference>
<dbReference type="PANTHER" id="PTHR38686">
    <property type="entry name" value="APOLIPOPROTEIN N-ACYLTRANSFERASE"/>
    <property type="match status" value="1"/>
</dbReference>
<gene>
    <name evidence="8 11" type="primary">lnt</name>
    <name evidence="11" type="ORF">JFN87_22175</name>
</gene>
<dbReference type="SUPFAM" id="SSF56317">
    <property type="entry name" value="Carbon-nitrogen hydrolase"/>
    <property type="match status" value="1"/>
</dbReference>
<evidence type="ECO:0000313" key="12">
    <source>
        <dbReference type="Proteomes" id="UP000670475"/>
    </source>
</evidence>
<keyword evidence="2 8" id="KW-1003">Cell membrane</keyword>
<keyword evidence="7 8" id="KW-0012">Acyltransferase</keyword>
<dbReference type="RefSeq" id="WP_209342563.1">
    <property type="nucleotide sequence ID" value="NZ_JAGIQL010000103.1"/>
</dbReference>
<comment type="catalytic activity">
    <reaction evidence="8">
        <text>N-terminal S-1,2-diacyl-sn-glyceryl-L-cysteinyl-[lipoprotein] + a glycerophospholipid = N-acyl-S-1,2-diacyl-sn-glyceryl-L-cysteinyl-[lipoprotein] + a 2-acyl-sn-glycero-3-phospholipid + H(+)</text>
        <dbReference type="Rhea" id="RHEA:48228"/>
        <dbReference type="Rhea" id="RHEA-COMP:14681"/>
        <dbReference type="Rhea" id="RHEA-COMP:14684"/>
        <dbReference type="ChEBI" id="CHEBI:15378"/>
        <dbReference type="ChEBI" id="CHEBI:136912"/>
        <dbReference type="ChEBI" id="CHEBI:140656"/>
        <dbReference type="ChEBI" id="CHEBI:140657"/>
        <dbReference type="ChEBI" id="CHEBI:140660"/>
        <dbReference type="EC" id="2.3.1.269"/>
    </reaction>
</comment>
<dbReference type="GO" id="GO:0042158">
    <property type="term" value="P:lipoprotein biosynthetic process"/>
    <property type="evidence" value="ECO:0007669"/>
    <property type="project" value="UniProtKB-UniRule"/>
</dbReference>
<evidence type="ECO:0000256" key="6">
    <source>
        <dbReference type="ARBA" id="ARBA00023136"/>
    </source>
</evidence>
<dbReference type="Pfam" id="PF00795">
    <property type="entry name" value="CN_hydrolase"/>
    <property type="match status" value="1"/>
</dbReference>
<dbReference type="InterPro" id="IPR003010">
    <property type="entry name" value="C-N_Hydrolase"/>
</dbReference>
<dbReference type="Pfam" id="PF20154">
    <property type="entry name" value="LNT_N"/>
    <property type="match status" value="1"/>
</dbReference>
<feature type="transmembrane region" description="Helical" evidence="8">
    <location>
        <begin position="75"/>
        <end position="91"/>
    </location>
</feature>
<dbReference type="Proteomes" id="UP000670475">
    <property type="component" value="Unassembled WGS sequence"/>
</dbReference>
<organism evidence="11 12">
    <name type="scientific">Streptomyces montanisoli</name>
    <dbReference type="NCBI Taxonomy" id="2798581"/>
    <lineage>
        <taxon>Bacteria</taxon>
        <taxon>Bacillati</taxon>
        <taxon>Actinomycetota</taxon>
        <taxon>Actinomycetes</taxon>
        <taxon>Kitasatosporales</taxon>
        <taxon>Streptomycetaceae</taxon>
        <taxon>Streptomyces</taxon>
    </lineage>
</organism>
<dbReference type="Gene3D" id="3.60.110.10">
    <property type="entry name" value="Carbon-nitrogen hydrolase"/>
    <property type="match status" value="1"/>
</dbReference>
<dbReference type="HAMAP" id="MF_01148">
    <property type="entry name" value="Lnt"/>
    <property type="match status" value="1"/>
</dbReference>
<feature type="region of interest" description="Disordered" evidence="9">
    <location>
        <begin position="1"/>
        <end position="20"/>
    </location>
</feature>
<dbReference type="InterPro" id="IPR004563">
    <property type="entry name" value="Apolipo_AcylTrfase"/>
</dbReference>
<evidence type="ECO:0000256" key="9">
    <source>
        <dbReference type="SAM" id="MobiDB-lite"/>
    </source>
</evidence>
<evidence type="ECO:0000256" key="3">
    <source>
        <dbReference type="ARBA" id="ARBA00022679"/>
    </source>
</evidence>
<dbReference type="EC" id="2.3.1.269" evidence="8"/>
<feature type="transmembrane region" description="Helical" evidence="8">
    <location>
        <begin position="129"/>
        <end position="146"/>
    </location>
</feature>
<keyword evidence="6 8" id="KW-0472">Membrane</keyword>
<reference evidence="11" key="1">
    <citation type="submission" date="2021-03" db="EMBL/GenBank/DDBJ databases">
        <title>Whole genome sequence of Streptomyces bomunensis MMS17-BM035.</title>
        <authorList>
            <person name="Lee J.H."/>
        </authorList>
    </citation>
    <scope>NUCLEOTIDE SEQUENCE</scope>
    <source>
        <strain evidence="11">MMS17-BM035</strain>
    </source>
</reference>
<comment type="subcellular location">
    <subcellularLocation>
        <location evidence="1 8">Cell membrane</location>
        <topology evidence="1 8">Multi-pass membrane protein</topology>
    </subcellularLocation>
</comment>
<dbReference type="NCBIfam" id="TIGR00546">
    <property type="entry name" value="lnt"/>
    <property type="match status" value="1"/>
</dbReference>
<sequence>MSATVTSVDTPQPGPAPAPAPVGQRLLRRLIRPAAAVAGGLLLYVSFPPRPLWFLALPGLALFGWSLYGRRLRAGFGLGLLGGLAFFLPLLEWTSVEVGSFPWIALAVAEALFLGCVGLGIAAVSRLPVWPLWAAGVWIAGEAARARFPFGGFSWGKVAFGQPDGFFLPLAAVGGTPLLGFAVVLCGFGLAEAARQAARRVSAGRGSVDGRGSGAGRASGDARRGAVTAAAVTVLAPVAGAFAALPLVSTAPEAGSATVAAIQGNVPRMGLDFNAQRSAVLDNHVKETLKLAAEVKAGKRPKPDLVLWPENSSDIDPLHDEGARLAIDSAVKAIGVPTEIGTVVQEPGPDGKLYNTLIDWSPTTGPGATYEKRHIQPFGEYIPMRSLAEKFSKDVALVREDFTPGTKVGVFDMAGTKVGFATCYEAAFDNDVRDPVVAGAEMLAVPSNNATFDRSQMTYQQLAMDKVRAVEHSRSVVVPTTSGVSAIIEPDGSIARKSGMFTPAILEDKVPLRTSLTPATRLGTLPEWLLVAVGGAGVAWIVVRAVRGRRGGSPAARA</sequence>
<feature type="transmembrane region" description="Helical" evidence="8">
    <location>
        <begin position="166"/>
        <end position="190"/>
    </location>
</feature>
<evidence type="ECO:0000256" key="4">
    <source>
        <dbReference type="ARBA" id="ARBA00022692"/>
    </source>
</evidence>
<keyword evidence="3 8" id="KW-0808">Transferase</keyword>
<dbReference type="PANTHER" id="PTHR38686:SF1">
    <property type="entry name" value="APOLIPOPROTEIN N-ACYLTRANSFERASE"/>
    <property type="match status" value="1"/>
</dbReference>
<evidence type="ECO:0000256" key="1">
    <source>
        <dbReference type="ARBA" id="ARBA00004651"/>
    </source>
</evidence>
<feature type="domain" description="CN hydrolase" evidence="10">
    <location>
        <begin position="257"/>
        <end position="512"/>
    </location>
</feature>
<feature type="transmembrane region" description="Helical" evidence="8">
    <location>
        <begin position="52"/>
        <end position="68"/>
    </location>
</feature>
<proteinExistence type="inferred from homology"/>
<name>A0A940RZE7_9ACTN</name>
<evidence type="ECO:0000256" key="2">
    <source>
        <dbReference type="ARBA" id="ARBA00022475"/>
    </source>
</evidence>
<comment type="caution">
    <text evidence="11">The sequence shown here is derived from an EMBL/GenBank/DDBJ whole genome shotgun (WGS) entry which is preliminary data.</text>
</comment>
<comment type="function">
    <text evidence="8">Catalyzes the phospholipid dependent N-acylation of the N-terminal cysteine of apolipoprotein, the last step in lipoprotein maturation.</text>
</comment>